<dbReference type="EMBL" id="LR797039">
    <property type="protein sequence ID" value="CAB4183200.1"/>
    <property type="molecule type" value="Genomic_DNA"/>
</dbReference>
<evidence type="ECO:0000313" key="7">
    <source>
        <dbReference type="EMBL" id="CAB4212466.1"/>
    </source>
</evidence>
<evidence type="ECO:0000313" key="3">
    <source>
        <dbReference type="EMBL" id="CAB4177197.1"/>
    </source>
</evidence>
<organism evidence="2">
    <name type="scientific">uncultured Caudovirales phage</name>
    <dbReference type="NCBI Taxonomy" id="2100421"/>
    <lineage>
        <taxon>Viruses</taxon>
        <taxon>Duplodnaviria</taxon>
        <taxon>Heunggongvirae</taxon>
        <taxon>Uroviricota</taxon>
        <taxon>Caudoviricetes</taxon>
        <taxon>Peduoviridae</taxon>
        <taxon>Maltschvirus</taxon>
        <taxon>Maltschvirus maltsch</taxon>
    </lineage>
</organism>
<reference evidence="2" key="1">
    <citation type="submission" date="2020-05" db="EMBL/GenBank/DDBJ databases">
        <authorList>
            <person name="Chiriac C."/>
            <person name="Salcher M."/>
            <person name="Ghai R."/>
            <person name="Kavagutti S V."/>
        </authorList>
    </citation>
    <scope>NUCLEOTIDE SEQUENCE</scope>
</reference>
<accession>A0A6J5PIM4</accession>
<dbReference type="EMBL" id="LR797286">
    <property type="protein sequence ID" value="CAB4198995.1"/>
    <property type="molecule type" value="Genomic_DNA"/>
</dbReference>
<gene>
    <name evidence="3" type="ORF">UFOVP1000_14</name>
    <name evidence="4" type="ORF">UFOVP1092_42</name>
    <name evidence="5" type="ORF">UFOVP1152_46</name>
    <name evidence="6" type="ORF">UFOVP1337_9</name>
    <name evidence="7" type="ORF">UFOVP1446_14</name>
    <name evidence="9" type="ORF">UFOVP1537_50</name>
    <name evidence="8" type="ORF">UFOVP1598_28</name>
    <name evidence="1" type="ORF">UFOVP825_15</name>
    <name evidence="2" type="ORF">UFOVP915_50</name>
</gene>
<dbReference type="EMBL" id="LR796946">
    <property type="protein sequence ID" value="CAB4177197.1"/>
    <property type="molecule type" value="Genomic_DNA"/>
</dbReference>
<evidence type="ECO:0000313" key="1">
    <source>
        <dbReference type="EMBL" id="CAB4165067.1"/>
    </source>
</evidence>
<evidence type="ECO:0000313" key="8">
    <source>
        <dbReference type="EMBL" id="CAB4218421.1"/>
    </source>
</evidence>
<dbReference type="EMBL" id="LR797472">
    <property type="protein sequence ID" value="CAB4218421.1"/>
    <property type="molecule type" value="Genomic_DNA"/>
</dbReference>
<protein>
    <submittedName>
        <fullName evidence="2">Uncharacterized protein</fullName>
    </submittedName>
</protein>
<name>A0A6J5PIM4_9CAUD</name>
<dbReference type="EMBL" id="LR797383">
    <property type="protein sequence ID" value="CAB4212466.1"/>
    <property type="molecule type" value="Genomic_DNA"/>
</dbReference>
<sequence>MAKLSALPLITSLTGLFMVPAVNMTGTKVTERISAADFRTSLFAASASFNATDVLNLGATPPTDGAINVDGTGFTYGIRVSNGNITAPTFVGALTGNADTATLASTASLATNATLAAHATALATPRLINGVAFDGTANITLSTAVLDLTGDVTTVGSVSSYAGNFPVALLNSGTGASSSTYWRGDGTWATISSSGNVNNSGTPTVGQTAEWTNATTIQGVAVTGTGSYVKGTAPTIAGGTHTGLTGLAVRSTGAAFDLTFASSEVLTAGRTLSFVLGDTARSLTIGASASVSGSNTGDQTTVSGNAGSATVLATARAINGVNFDGSAAITVTAAMTAIAATQASDVTVTGITQTGTAGEALVFGDVCYLKSDGKVWKADANAAGLYPAILMATGTISANASGTFLRVGQARQDSWNWTIGGVVYLSTTAGSMTQTQPSATDDVIQVLGVAFPNADTVQFQPSLDYITHT</sequence>
<evidence type="ECO:0000313" key="9">
    <source>
        <dbReference type="EMBL" id="CAB5238479.1"/>
    </source>
</evidence>
<dbReference type="EMBL" id="LR797109">
    <property type="protein sequence ID" value="CAB4187687.1"/>
    <property type="molecule type" value="Genomic_DNA"/>
</dbReference>
<dbReference type="EMBL" id="LR798452">
    <property type="protein sequence ID" value="CAB5238479.1"/>
    <property type="molecule type" value="Genomic_DNA"/>
</dbReference>
<proteinExistence type="predicted"/>
<dbReference type="EMBL" id="LR796865">
    <property type="protein sequence ID" value="CAB4171343.1"/>
    <property type="molecule type" value="Genomic_DNA"/>
</dbReference>
<evidence type="ECO:0000313" key="6">
    <source>
        <dbReference type="EMBL" id="CAB4198995.1"/>
    </source>
</evidence>
<evidence type="ECO:0000313" key="4">
    <source>
        <dbReference type="EMBL" id="CAB4183200.1"/>
    </source>
</evidence>
<dbReference type="EMBL" id="LR796772">
    <property type="protein sequence ID" value="CAB4165067.1"/>
    <property type="molecule type" value="Genomic_DNA"/>
</dbReference>
<evidence type="ECO:0000313" key="2">
    <source>
        <dbReference type="EMBL" id="CAB4171343.1"/>
    </source>
</evidence>
<evidence type="ECO:0000313" key="5">
    <source>
        <dbReference type="EMBL" id="CAB4187687.1"/>
    </source>
</evidence>